<organism evidence="1 2">
    <name type="scientific">Corchorus olitorius</name>
    <dbReference type="NCBI Taxonomy" id="93759"/>
    <lineage>
        <taxon>Eukaryota</taxon>
        <taxon>Viridiplantae</taxon>
        <taxon>Streptophyta</taxon>
        <taxon>Embryophyta</taxon>
        <taxon>Tracheophyta</taxon>
        <taxon>Spermatophyta</taxon>
        <taxon>Magnoliopsida</taxon>
        <taxon>eudicotyledons</taxon>
        <taxon>Gunneridae</taxon>
        <taxon>Pentapetalae</taxon>
        <taxon>rosids</taxon>
        <taxon>malvids</taxon>
        <taxon>Malvales</taxon>
        <taxon>Malvaceae</taxon>
        <taxon>Grewioideae</taxon>
        <taxon>Apeibeae</taxon>
        <taxon>Corchorus</taxon>
    </lineage>
</organism>
<proteinExistence type="predicted"/>
<keyword evidence="2" id="KW-1185">Reference proteome</keyword>
<dbReference type="AlphaFoldDB" id="A0A1R3L1P9"/>
<evidence type="ECO:0000313" key="2">
    <source>
        <dbReference type="Proteomes" id="UP000187203"/>
    </source>
</evidence>
<gene>
    <name evidence="1" type="ORF">COLO4_02063</name>
</gene>
<sequence length="30" mass="3154">MPVAGRHPAVCSIQPVKPADKVLPKDKAEA</sequence>
<reference evidence="2" key="1">
    <citation type="submission" date="2013-09" db="EMBL/GenBank/DDBJ databases">
        <title>Corchorus olitorius genome sequencing.</title>
        <authorList>
            <person name="Alam M."/>
            <person name="Haque M.S."/>
            <person name="Islam M.S."/>
            <person name="Emdad E.M."/>
            <person name="Islam M.M."/>
            <person name="Ahmed B."/>
            <person name="Halim A."/>
            <person name="Hossen Q.M.M."/>
            <person name="Hossain M.Z."/>
            <person name="Ahmed R."/>
            <person name="Khan M.M."/>
            <person name="Islam R."/>
            <person name="Rashid M.M."/>
            <person name="Khan S.A."/>
            <person name="Rahman M.S."/>
            <person name="Alam M."/>
            <person name="Yahiya A.S."/>
            <person name="Khan M.S."/>
            <person name="Azam M.S."/>
            <person name="Haque T."/>
            <person name="Lashkar M.Z.H."/>
            <person name="Akhand A.I."/>
            <person name="Morshed G."/>
            <person name="Roy S."/>
            <person name="Uddin K.S."/>
            <person name="Rabeya T."/>
            <person name="Hossain A.S."/>
            <person name="Chowdhury A."/>
            <person name="Snigdha A.R."/>
            <person name="Mortoza M.S."/>
            <person name="Matin S.A."/>
            <person name="Hoque S.M.E."/>
            <person name="Islam M.K."/>
            <person name="Roy D.K."/>
            <person name="Haider R."/>
            <person name="Moosa M.M."/>
            <person name="Elias S.M."/>
            <person name="Hasan A.M."/>
            <person name="Jahan S."/>
            <person name="Shafiuddin M."/>
            <person name="Mahmood N."/>
            <person name="Shommy N.S."/>
        </authorList>
    </citation>
    <scope>NUCLEOTIDE SEQUENCE [LARGE SCALE GENOMIC DNA]</scope>
    <source>
        <strain evidence="2">cv. O-4</strain>
    </source>
</reference>
<name>A0A1R3L1P9_9ROSI</name>
<protein>
    <submittedName>
        <fullName evidence="1">Uncharacterized protein</fullName>
    </submittedName>
</protein>
<comment type="caution">
    <text evidence="1">The sequence shown here is derived from an EMBL/GenBank/DDBJ whole genome shotgun (WGS) entry which is preliminary data.</text>
</comment>
<dbReference type="Proteomes" id="UP000187203">
    <property type="component" value="Unassembled WGS sequence"/>
</dbReference>
<dbReference type="EMBL" id="AWUE01004837">
    <property type="protein sequence ID" value="OMP13217.1"/>
    <property type="molecule type" value="Genomic_DNA"/>
</dbReference>
<accession>A0A1R3L1P9</accession>
<evidence type="ECO:0000313" key="1">
    <source>
        <dbReference type="EMBL" id="OMP13217.1"/>
    </source>
</evidence>